<evidence type="ECO:0000313" key="1">
    <source>
        <dbReference type="EMBL" id="CAB3250805.1"/>
    </source>
</evidence>
<accession>A0A8S1AWC4</accession>
<name>A0A8S1AWC4_ARCPL</name>
<dbReference type="OrthoDB" id="6366805at2759"/>
<dbReference type="Proteomes" id="UP000494256">
    <property type="component" value="Unassembled WGS sequence"/>
</dbReference>
<sequence>MYIKYLHITGYAFSPAHIIDSKHGIGQATWALQEDGKIRSIFKGATYLRIHVTLQARNFYTMFVSKRRVFEFYKAPVNWLWVEIAKFLCLE</sequence>
<proteinExistence type="predicted"/>
<reference evidence="1 2" key="1">
    <citation type="submission" date="2020-04" db="EMBL/GenBank/DDBJ databases">
        <authorList>
            <person name="Wallbank WR R."/>
            <person name="Pardo Diaz C."/>
            <person name="Kozak K."/>
            <person name="Martin S."/>
            <person name="Jiggins C."/>
            <person name="Moest M."/>
            <person name="Warren A I."/>
            <person name="Byers J.R.P. K."/>
            <person name="Montejo-Kovacevich G."/>
            <person name="Yen C E."/>
        </authorList>
    </citation>
    <scope>NUCLEOTIDE SEQUENCE [LARGE SCALE GENOMIC DNA]</scope>
</reference>
<dbReference type="EMBL" id="CADEBD010000348">
    <property type="protein sequence ID" value="CAB3250805.1"/>
    <property type="molecule type" value="Genomic_DNA"/>
</dbReference>
<evidence type="ECO:0000313" key="2">
    <source>
        <dbReference type="Proteomes" id="UP000494256"/>
    </source>
</evidence>
<protein>
    <submittedName>
        <fullName evidence="1">Uncharacterized protein</fullName>
    </submittedName>
</protein>
<organism evidence="1 2">
    <name type="scientific">Arctia plantaginis</name>
    <name type="common">Wood tiger moth</name>
    <name type="synonym">Phalaena plantaginis</name>
    <dbReference type="NCBI Taxonomy" id="874455"/>
    <lineage>
        <taxon>Eukaryota</taxon>
        <taxon>Metazoa</taxon>
        <taxon>Ecdysozoa</taxon>
        <taxon>Arthropoda</taxon>
        <taxon>Hexapoda</taxon>
        <taxon>Insecta</taxon>
        <taxon>Pterygota</taxon>
        <taxon>Neoptera</taxon>
        <taxon>Endopterygota</taxon>
        <taxon>Lepidoptera</taxon>
        <taxon>Glossata</taxon>
        <taxon>Ditrysia</taxon>
        <taxon>Noctuoidea</taxon>
        <taxon>Erebidae</taxon>
        <taxon>Arctiinae</taxon>
        <taxon>Arctia</taxon>
    </lineage>
</organism>
<gene>
    <name evidence="1" type="ORF">APLA_LOCUS13319</name>
</gene>
<dbReference type="AlphaFoldDB" id="A0A8S1AWC4"/>
<comment type="caution">
    <text evidence="1">The sequence shown here is derived from an EMBL/GenBank/DDBJ whole genome shotgun (WGS) entry which is preliminary data.</text>
</comment>